<reference evidence="2" key="1">
    <citation type="submission" date="2022-06" db="EMBL/GenBank/DDBJ databases">
        <authorList>
            <person name="Andreotti S."/>
            <person name="Wyler E."/>
        </authorList>
    </citation>
    <scope>NUCLEOTIDE SEQUENCE</scope>
</reference>
<proteinExistence type="predicted"/>
<sequence length="133" mass="14542">MNSILRSGPYVQSENGIYLCWFLLLGSHCKGRVLPAAPARPSLLVGSQQGEILLTVLCVKCEFVNSSKICETQSRYCATKKGQKCLLWVATSGESLSYGAQACWEHCSNVTTMKGSLKMQLTCCDSHSLCNKL</sequence>
<dbReference type="AlphaFoldDB" id="A0AAU9ZTU7"/>
<evidence type="ECO:0000313" key="3">
    <source>
        <dbReference type="Proteomes" id="UP001152836"/>
    </source>
</evidence>
<accession>A0AAU9ZTU7</accession>
<gene>
    <name evidence="2" type="primary">Pate8</name>
    <name evidence="2" type="ORF">PHOROB_LOCUS11915</name>
</gene>
<dbReference type="Proteomes" id="UP001152836">
    <property type="component" value="Unassembled WGS sequence"/>
</dbReference>
<dbReference type="Pfam" id="PF00021">
    <property type="entry name" value="UPAR_LY6"/>
    <property type="match status" value="1"/>
</dbReference>
<comment type="caution">
    <text evidence="2">The sequence shown here is derived from an EMBL/GenBank/DDBJ whole genome shotgun (WGS) entry which is preliminary data.</text>
</comment>
<evidence type="ECO:0000313" key="2">
    <source>
        <dbReference type="EMBL" id="CAH6860423.1"/>
    </source>
</evidence>
<dbReference type="InterPro" id="IPR016054">
    <property type="entry name" value="LY6_UPA_recep-like"/>
</dbReference>
<evidence type="ECO:0000259" key="1">
    <source>
        <dbReference type="Pfam" id="PF00021"/>
    </source>
</evidence>
<feature type="domain" description="UPAR/Ly6" evidence="1">
    <location>
        <begin position="56"/>
        <end position="132"/>
    </location>
</feature>
<protein>
    <submittedName>
        <fullName evidence="2">Pate8 protein</fullName>
    </submittedName>
</protein>
<keyword evidence="3" id="KW-1185">Reference proteome</keyword>
<dbReference type="EMBL" id="CALSGD010001501">
    <property type="protein sequence ID" value="CAH6860423.1"/>
    <property type="molecule type" value="Genomic_DNA"/>
</dbReference>
<name>A0AAU9ZTU7_PHORO</name>
<organism evidence="2 3">
    <name type="scientific">Phodopus roborovskii</name>
    <name type="common">Roborovski's desert hamster</name>
    <name type="synonym">Cricetulus roborovskii</name>
    <dbReference type="NCBI Taxonomy" id="109678"/>
    <lineage>
        <taxon>Eukaryota</taxon>
        <taxon>Metazoa</taxon>
        <taxon>Chordata</taxon>
        <taxon>Craniata</taxon>
        <taxon>Vertebrata</taxon>
        <taxon>Euteleostomi</taxon>
        <taxon>Mammalia</taxon>
        <taxon>Eutheria</taxon>
        <taxon>Euarchontoglires</taxon>
        <taxon>Glires</taxon>
        <taxon>Rodentia</taxon>
        <taxon>Myomorpha</taxon>
        <taxon>Muroidea</taxon>
        <taxon>Cricetidae</taxon>
        <taxon>Cricetinae</taxon>
        <taxon>Phodopus</taxon>
    </lineage>
</organism>